<dbReference type="GO" id="GO:0005829">
    <property type="term" value="C:cytosol"/>
    <property type="evidence" value="ECO:0007669"/>
    <property type="project" value="TreeGrafter"/>
</dbReference>
<keyword evidence="7 11" id="KW-0418">Kinase</keyword>
<evidence type="ECO:0000256" key="1">
    <source>
        <dbReference type="ARBA" id="ARBA00009776"/>
    </source>
</evidence>
<dbReference type="GO" id="GO:0006227">
    <property type="term" value="P:dUDP biosynthetic process"/>
    <property type="evidence" value="ECO:0007669"/>
    <property type="project" value="TreeGrafter"/>
</dbReference>
<dbReference type="CDD" id="cd01672">
    <property type="entry name" value="TMPK"/>
    <property type="match status" value="1"/>
</dbReference>
<accession>A0A0L0MKD8</accession>
<name>A0A0L0MKD8_9MOLU</name>
<comment type="similarity">
    <text evidence="1 11">Belongs to the thymidylate kinase family.</text>
</comment>
<evidence type="ECO:0000313" key="13">
    <source>
        <dbReference type="EMBL" id="KND62760.1"/>
    </source>
</evidence>
<evidence type="ECO:0000256" key="6">
    <source>
        <dbReference type="ARBA" id="ARBA00022741"/>
    </source>
</evidence>
<dbReference type="PATRIC" id="fig|198422.3.peg.58"/>
<feature type="domain" description="Thymidylate kinase-like" evidence="12">
    <location>
        <begin position="5"/>
        <end position="194"/>
    </location>
</feature>
<evidence type="ECO:0000256" key="8">
    <source>
        <dbReference type="ARBA" id="ARBA00022840"/>
    </source>
</evidence>
<keyword evidence="4 11" id="KW-0808">Transferase</keyword>
<dbReference type="SUPFAM" id="SSF52540">
    <property type="entry name" value="P-loop containing nucleoside triphosphate hydrolases"/>
    <property type="match status" value="1"/>
</dbReference>
<dbReference type="EC" id="2.7.4.9" evidence="2 11"/>
<proteinExistence type="inferred from homology"/>
<evidence type="ECO:0000256" key="11">
    <source>
        <dbReference type="HAMAP-Rule" id="MF_00165"/>
    </source>
</evidence>
<dbReference type="InterPro" id="IPR039430">
    <property type="entry name" value="Thymidylate_kin-like_dom"/>
</dbReference>
<dbReference type="RefSeq" id="WP_050336915.1">
    <property type="nucleotide sequence ID" value="NZ_JPSQ01000002.1"/>
</dbReference>
<dbReference type="InterPro" id="IPR027417">
    <property type="entry name" value="P-loop_NTPase"/>
</dbReference>
<dbReference type="FunFam" id="3.40.50.300:FF:000225">
    <property type="entry name" value="Thymidylate kinase"/>
    <property type="match status" value="1"/>
</dbReference>
<dbReference type="Gene3D" id="3.40.50.300">
    <property type="entry name" value="P-loop containing nucleotide triphosphate hydrolases"/>
    <property type="match status" value="1"/>
</dbReference>
<evidence type="ECO:0000256" key="4">
    <source>
        <dbReference type="ARBA" id="ARBA00022679"/>
    </source>
</evidence>
<dbReference type="GO" id="GO:0006233">
    <property type="term" value="P:dTDP biosynthetic process"/>
    <property type="evidence" value="ECO:0007669"/>
    <property type="project" value="InterPro"/>
</dbReference>
<dbReference type="PANTHER" id="PTHR10344:SF4">
    <property type="entry name" value="UMP-CMP KINASE 2, MITOCHONDRIAL"/>
    <property type="match status" value="1"/>
</dbReference>
<comment type="caution">
    <text evidence="13">The sequence shown here is derived from an EMBL/GenBank/DDBJ whole genome shotgun (WGS) entry which is preliminary data.</text>
</comment>
<dbReference type="GO" id="GO:0005524">
    <property type="term" value="F:ATP binding"/>
    <property type="evidence" value="ECO:0007669"/>
    <property type="project" value="UniProtKB-UniRule"/>
</dbReference>
<protein>
    <recommendedName>
        <fullName evidence="3 11">Thymidylate kinase</fullName>
        <ecNumber evidence="2 11">2.7.4.9</ecNumber>
    </recommendedName>
    <alternativeName>
        <fullName evidence="11">dTMP kinase</fullName>
    </alternativeName>
</protein>
<keyword evidence="8 11" id="KW-0067">ATP-binding</keyword>
<evidence type="ECO:0000259" key="12">
    <source>
        <dbReference type="Pfam" id="PF02223"/>
    </source>
</evidence>
<dbReference type="AlphaFoldDB" id="A0A0L0MKD8"/>
<feature type="binding site" evidence="11">
    <location>
        <begin position="7"/>
        <end position="14"/>
    </location>
    <ligand>
        <name>ATP</name>
        <dbReference type="ChEBI" id="CHEBI:30616"/>
    </ligand>
</feature>
<dbReference type="NCBIfam" id="TIGR00041">
    <property type="entry name" value="DTMP_kinase"/>
    <property type="match status" value="1"/>
</dbReference>
<dbReference type="HAMAP" id="MF_00165">
    <property type="entry name" value="Thymidylate_kinase"/>
    <property type="match status" value="1"/>
</dbReference>
<keyword evidence="5 11" id="KW-0545">Nucleotide biosynthesis</keyword>
<evidence type="ECO:0000256" key="3">
    <source>
        <dbReference type="ARBA" id="ARBA00017144"/>
    </source>
</evidence>
<dbReference type="PANTHER" id="PTHR10344">
    <property type="entry name" value="THYMIDYLATE KINASE"/>
    <property type="match status" value="1"/>
</dbReference>
<dbReference type="EMBL" id="JPSQ01000002">
    <property type="protein sequence ID" value="KND62760.1"/>
    <property type="molecule type" value="Genomic_DNA"/>
</dbReference>
<evidence type="ECO:0000256" key="9">
    <source>
        <dbReference type="ARBA" id="ARBA00048743"/>
    </source>
</evidence>
<evidence type="ECO:0000256" key="2">
    <source>
        <dbReference type="ARBA" id="ARBA00012980"/>
    </source>
</evidence>
<dbReference type="PROSITE" id="PS01331">
    <property type="entry name" value="THYMIDYLATE_KINASE"/>
    <property type="match status" value="1"/>
</dbReference>
<evidence type="ECO:0000313" key="14">
    <source>
        <dbReference type="Proteomes" id="UP000037086"/>
    </source>
</evidence>
<evidence type="ECO:0000256" key="10">
    <source>
        <dbReference type="ARBA" id="ARBA00057735"/>
    </source>
</evidence>
<organism evidence="13 14">
    <name type="scientific">Candidatus Phytoplasma phoenicium</name>
    <dbReference type="NCBI Taxonomy" id="198422"/>
    <lineage>
        <taxon>Bacteria</taxon>
        <taxon>Bacillati</taxon>
        <taxon>Mycoplasmatota</taxon>
        <taxon>Mollicutes</taxon>
        <taxon>Acholeplasmatales</taxon>
        <taxon>Acholeplasmataceae</taxon>
        <taxon>Candidatus Phytoplasma</taxon>
        <taxon>16SrIX (Pigeon pea witches'-broom group)</taxon>
    </lineage>
</organism>
<comment type="catalytic activity">
    <reaction evidence="9 11">
        <text>dTMP + ATP = dTDP + ADP</text>
        <dbReference type="Rhea" id="RHEA:13517"/>
        <dbReference type="ChEBI" id="CHEBI:30616"/>
        <dbReference type="ChEBI" id="CHEBI:58369"/>
        <dbReference type="ChEBI" id="CHEBI:63528"/>
        <dbReference type="ChEBI" id="CHEBI:456216"/>
        <dbReference type="EC" id="2.7.4.9"/>
    </reaction>
</comment>
<dbReference type="InterPro" id="IPR018095">
    <property type="entry name" value="Thymidylate_kin_CS"/>
</dbReference>
<dbReference type="Pfam" id="PF02223">
    <property type="entry name" value="Thymidylate_kin"/>
    <property type="match status" value="1"/>
</dbReference>
<comment type="function">
    <text evidence="10 11">Phosphorylation of dTMP to form dTDP in both de novo and salvage pathways of dTTP synthesis.</text>
</comment>
<gene>
    <name evidence="11 13" type="primary">tmk</name>
    <name evidence="13" type="ORF">AlmWB_00140</name>
</gene>
<sequence length="206" mass="23874">MFISFEGCEGSGKTTLSIALFQKLSSMSYPILLTKEPGGSNFNLDIKQILLKFYNQIDFRTEALLYAADRTEHLKNVILPALDKTKIVICDRYLDSSLVYQGYVRGLGDEFIRTINPLACQNLPDITFYLDLDPKIGLQRIRTQRSQQMDFFDLQNLTFHQKIREGYLQIVKQFPQRICVIDAQQPLTLIQKNIENKIEKLFQIKL</sequence>
<reference evidence="13 14" key="1">
    <citation type="journal article" date="2015" name="BMC Microbiol.">
        <title>'Candidatus Phytoplasma phoenicium' associated with almond witches'-broom disease: from draft genome to genetic diversity among strain populations.</title>
        <authorList>
            <person name="Quaglino F."/>
            <person name="Kube M."/>
            <person name="Jawhari M."/>
            <person name="Abou-Jawdah Y."/>
            <person name="Siewert C."/>
            <person name="Choueiri E."/>
            <person name="Sobh H."/>
            <person name="Casati P."/>
            <person name="Tedeschi R."/>
            <person name="Molino Lova M."/>
            <person name="Alma A."/>
            <person name="Bianco P.A."/>
        </authorList>
    </citation>
    <scope>NUCLEOTIDE SEQUENCE [LARGE SCALE GENOMIC DNA]</scope>
    <source>
        <strain evidence="13 14">SA213</strain>
    </source>
</reference>
<dbReference type="OrthoDB" id="9774907at2"/>
<keyword evidence="6 11" id="KW-0547">Nucleotide-binding</keyword>
<dbReference type="GO" id="GO:0006235">
    <property type="term" value="P:dTTP biosynthetic process"/>
    <property type="evidence" value="ECO:0007669"/>
    <property type="project" value="UniProtKB-UniRule"/>
</dbReference>
<evidence type="ECO:0000256" key="5">
    <source>
        <dbReference type="ARBA" id="ARBA00022727"/>
    </source>
</evidence>
<keyword evidence="14" id="KW-1185">Reference proteome</keyword>
<dbReference type="GO" id="GO:0004798">
    <property type="term" value="F:dTMP kinase activity"/>
    <property type="evidence" value="ECO:0007669"/>
    <property type="project" value="UniProtKB-UniRule"/>
</dbReference>
<dbReference type="Proteomes" id="UP000037086">
    <property type="component" value="Unassembled WGS sequence"/>
</dbReference>
<evidence type="ECO:0000256" key="7">
    <source>
        <dbReference type="ARBA" id="ARBA00022777"/>
    </source>
</evidence>
<dbReference type="InterPro" id="IPR018094">
    <property type="entry name" value="Thymidylate_kinase"/>
</dbReference>